<evidence type="ECO:0000256" key="1">
    <source>
        <dbReference type="SAM" id="MobiDB-lite"/>
    </source>
</evidence>
<name>A0A8R1I8C3_CAEJA</name>
<keyword evidence="3" id="KW-1185">Reference proteome</keyword>
<feature type="region of interest" description="Disordered" evidence="1">
    <location>
        <begin position="18"/>
        <end position="38"/>
    </location>
</feature>
<proteinExistence type="predicted"/>
<sequence length="38" mass="4401">MSQMRAACDDLTVEKRLQSRKGGVQRSHGYMDRSFARK</sequence>
<accession>A0A8R1I8C3</accession>
<dbReference type="Proteomes" id="UP000005237">
    <property type="component" value="Unassembled WGS sequence"/>
</dbReference>
<dbReference type="EnsemblMetazoa" id="CJA25175.1">
    <property type="protein sequence ID" value="CJA25175.1"/>
    <property type="gene ID" value="WBGene00180747"/>
</dbReference>
<reference evidence="2" key="2">
    <citation type="submission" date="2022-06" db="UniProtKB">
        <authorList>
            <consortium name="EnsemblMetazoa"/>
        </authorList>
    </citation>
    <scope>IDENTIFICATION</scope>
    <source>
        <strain evidence="2">DF5081</strain>
    </source>
</reference>
<evidence type="ECO:0000313" key="3">
    <source>
        <dbReference type="Proteomes" id="UP000005237"/>
    </source>
</evidence>
<protein>
    <submittedName>
        <fullName evidence="2">Uncharacterized protein</fullName>
    </submittedName>
</protein>
<reference evidence="3" key="1">
    <citation type="submission" date="2010-08" db="EMBL/GenBank/DDBJ databases">
        <authorList>
            <consortium name="Caenorhabditis japonica Sequencing Consortium"/>
            <person name="Wilson R.K."/>
        </authorList>
    </citation>
    <scope>NUCLEOTIDE SEQUENCE [LARGE SCALE GENOMIC DNA]</scope>
    <source>
        <strain evidence="3">DF5081</strain>
    </source>
</reference>
<organism evidence="2 3">
    <name type="scientific">Caenorhabditis japonica</name>
    <dbReference type="NCBI Taxonomy" id="281687"/>
    <lineage>
        <taxon>Eukaryota</taxon>
        <taxon>Metazoa</taxon>
        <taxon>Ecdysozoa</taxon>
        <taxon>Nematoda</taxon>
        <taxon>Chromadorea</taxon>
        <taxon>Rhabditida</taxon>
        <taxon>Rhabditina</taxon>
        <taxon>Rhabditomorpha</taxon>
        <taxon>Rhabditoidea</taxon>
        <taxon>Rhabditidae</taxon>
        <taxon>Peloderinae</taxon>
        <taxon>Caenorhabditis</taxon>
    </lineage>
</organism>
<feature type="compositionally biased region" description="Basic and acidic residues" evidence="1">
    <location>
        <begin position="29"/>
        <end position="38"/>
    </location>
</feature>
<evidence type="ECO:0000313" key="2">
    <source>
        <dbReference type="EnsemblMetazoa" id="CJA25175.1"/>
    </source>
</evidence>